<dbReference type="RefSeq" id="WP_231742321.1">
    <property type="nucleotide sequence ID" value="NZ_CP151726.1"/>
</dbReference>
<evidence type="ECO:0000313" key="1">
    <source>
        <dbReference type="EMBL" id="TWT98648.1"/>
    </source>
</evidence>
<keyword evidence="2" id="KW-1185">Reference proteome</keyword>
<dbReference type="Proteomes" id="UP000320176">
    <property type="component" value="Unassembled WGS sequence"/>
</dbReference>
<protein>
    <submittedName>
        <fullName evidence="1">Uncharacterized protein</fullName>
    </submittedName>
</protein>
<comment type="caution">
    <text evidence="1">The sequence shown here is derived from an EMBL/GenBank/DDBJ whole genome shotgun (WGS) entry which is preliminary data.</text>
</comment>
<organism evidence="1 2">
    <name type="scientific">Stieleria varia</name>
    <dbReference type="NCBI Taxonomy" id="2528005"/>
    <lineage>
        <taxon>Bacteria</taxon>
        <taxon>Pseudomonadati</taxon>
        <taxon>Planctomycetota</taxon>
        <taxon>Planctomycetia</taxon>
        <taxon>Pirellulales</taxon>
        <taxon>Pirellulaceae</taxon>
        <taxon>Stieleria</taxon>
    </lineage>
</organism>
<name>A0A5C6AH65_9BACT</name>
<accession>A0A5C6AH65</accession>
<evidence type="ECO:0000313" key="2">
    <source>
        <dbReference type="Proteomes" id="UP000320176"/>
    </source>
</evidence>
<dbReference type="EMBL" id="SJPN01000006">
    <property type="protein sequence ID" value="TWT98648.1"/>
    <property type="molecule type" value="Genomic_DNA"/>
</dbReference>
<sequence>MPSVVFLSGDLMFASRVRAAAQANDLEFVLATQMPTELSEIRFVILDLATRSKLTETLVEQCGQLCPEAKLIAFGPHVQVSRLDAARAAGIPTVMTRGQFDRELAGKLFH</sequence>
<gene>
    <name evidence="1" type="ORF">Pla52n_51650</name>
</gene>
<dbReference type="AlphaFoldDB" id="A0A5C6AH65"/>
<proteinExistence type="predicted"/>
<reference evidence="1 2" key="1">
    <citation type="submission" date="2019-02" db="EMBL/GenBank/DDBJ databases">
        <title>Deep-cultivation of Planctomycetes and their phenomic and genomic characterization uncovers novel biology.</title>
        <authorList>
            <person name="Wiegand S."/>
            <person name="Jogler M."/>
            <person name="Boedeker C."/>
            <person name="Pinto D."/>
            <person name="Vollmers J."/>
            <person name="Rivas-Marin E."/>
            <person name="Kohn T."/>
            <person name="Peeters S.H."/>
            <person name="Heuer A."/>
            <person name="Rast P."/>
            <person name="Oberbeckmann S."/>
            <person name="Bunk B."/>
            <person name="Jeske O."/>
            <person name="Meyerdierks A."/>
            <person name="Storesund J.E."/>
            <person name="Kallscheuer N."/>
            <person name="Luecker S."/>
            <person name="Lage O.M."/>
            <person name="Pohl T."/>
            <person name="Merkel B.J."/>
            <person name="Hornburger P."/>
            <person name="Mueller R.-W."/>
            <person name="Bruemmer F."/>
            <person name="Labrenz M."/>
            <person name="Spormann A.M."/>
            <person name="Op Den Camp H."/>
            <person name="Overmann J."/>
            <person name="Amann R."/>
            <person name="Jetten M.S.M."/>
            <person name="Mascher T."/>
            <person name="Medema M.H."/>
            <person name="Devos D.P."/>
            <person name="Kaster A.-K."/>
            <person name="Ovreas L."/>
            <person name="Rohde M."/>
            <person name="Galperin M.Y."/>
            <person name="Jogler C."/>
        </authorList>
    </citation>
    <scope>NUCLEOTIDE SEQUENCE [LARGE SCALE GENOMIC DNA]</scope>
    <source>
        <strain evidence="1 2">Pla52n</strain>
    </source>
</reference>